<feature type="domain" description="Restriction endonuclease type II Pab1" evidence="1">
    <location>
        <begin position="136"/>
        <end position="252"/>
    </location>
</feature>
<name>A0A0K2X6J3_9HELI</name>
<evidence type="ECO:0000259" key="1">
    <source>
        <dbReference type="Pfam" id="PF09522"/>
    </source>
</evidence>
<accession>A0A0K2X6J3</accession>
<gene>
    <name evidence="2" type="ORF">HAL011_00460</name>
    <name evidence="3" type="ORF">HAL013_14060</name>
    <name evidence="4" type="ORF">HAL09_06810</name>
</gene>
<dbReference type="EMBL" id="CDMN01000027">
    <property type="protein sequence ID" value="CRF44112.1"/>
    <property type="molecule type" value="Genomic_DNA"/>
</dbReference>
<dbReference type="InterPro" id="IPR018576">
    <property type="entry name" value="Restrct_endonuc_II_Pab1"/>
</dbReference>
<protein>
    <recommendedName>
        <fullName evidence="1">Restriction endonuclease type II Pab1 domain-containing protein</fullName>
    </recommendedName>
</protein>
<dbReference type="RefSeq" id="WP_053941749.1">
    <property type="nucleotide sequence ID" value="NZ_CDMH01000057.1"/>
</dbReference>
<organism evidence="2 5">
    <name type="scientific">Helicobacter ailurogastricus</name>
    <dbReference type="NCBI Taxonomy" id="1578720"/>
    <lineage>
        <taxon>Bacteria</taxon>
        <taxon>Pseudomonadati</taxon>
        <taxon>Campylobacterota</taxon>
        <taxon>Epsilonproteobacteria</taxon>
        <taxon>Campylobacterales</taxon>
        <taxon>Helicobacteraceae</taxon>
        <taxon>Helicobacter</taxon>
    </lineage>
</organism>
<evidence type="ECO:0000313" key="6">
    <source>
        <dbReference type="Proteomes" id="UP000041394"/>
    </source>
</evidence>
<reference evidence="5" key="3">
    <citation type="submission" date="2014-12" db="EMBL/GenBank/DDBJ databases">
        <authorList>
            <person name="Smet A."/>
        </authorList>
    </citation>
    <scope>NUCLEOTIDE SEQUENCE [LARGE SCALE GENOMIC DNA]</scope>
</reference>
<evidence type="ECO:0000313" key="3">
    <source>
        <dbReference type="EMBL" id="CRF43182.1"/>
    </source>
</evidence>
<proteinExistence type="predicted"/>
<dbReference type="EMBL" id="CDML01000001">
    <property type="protein sequence ID" value="CRF40294.1"/>
    <property type="molecule type" value="Genomic_DNA"/>
</dbReference>
<reference evidence="2" key="1">
    <citation type="submission" date="2014-12" db="EMBL/GenBank/DDBJ databases">
        <title>Whole genome sequences of four Staphylococcus schleiferi canine isolates.</title>
        <authorList>
            <person name="Misic A.M."/>
            <person name="Cain C."/>
            <person name="Morris D.O."/>
            <person name="Rankin S."/>
            <person name="Beiting D."/>
        </authorList>
    </citation>
    <scope>NUCLEOTIDE SEQUENCE</scope>
    <source>
        <strain evidence="2">ASB11</strain>
        <strain evidence="3">ASB13</strain>
        <strain evidence="4">ASB9</strain>
    </source>
</reference>
<dbReference type="Proteomes" id="UP000045175">
    <property type="component" value="Unassembled WGS sequence"/>
</dbReference>
<dbReference type="Proteomes" id="UP000041394">
    <property type="component" value="Unassembled WGS sequence"/>
</dbReference>
<reference evidence="6 7" key="2">
    <citation type="submission" date="2014-12" db="EMBL/GenBank/DDBJ databases">
        <authorList>
            <person name="Jaenicke S."/>
        </authorList>
    </citation>
    <scope>NUCLEOTIDE SEQUENCE [LARGE SCALE GENOMIC DNA]</scope>
</reference>
<evidence type="ECO:0000313" key="7">
    <source>
        <dbReference type="Proteomes" id="UP000045175"/>
    </source>
</evidence>
<dbReference type="EMBL" id="CDMH01000057">
    <property type="protein sequence ID" value="CRF43182.1"/>
    <property type="molecule type" value="Genomic_DNA"/>
</dbReference>
<dbReference type="Proteomes" id="UP000038622">
    <property type="component" value="Unassembled WGS sequence"/>
</dbReference>
<evidence type="ECO:0000313" key="4">
    <source>
        <dbReference type="EMBL" id="CRF44112.1"/>
    </source>
</evidence>
<dbReference type="STRING" id="1578720.HAL011_00460"/>
<sequence>MWISFSDAHGNIIGIGQQIPLTTQSGKIRVKVRQNPYEYGMPTATRKKPFSPQHYIEWQISYDVDKTDKDISLSTLPEKEFKGANGKTKALYELSEFLYYFVQWGWILPEEIKALKDSLQNMPKNMFLTEQDDLKIVRGYCRHKEIFGLNFQHLAVQYPLLVYFFDSLGILVEIVIREKQRAVGVQPMLYVCIPITHLNTQTPLLGRMAGLKECGSFILGAGHKDFLLELFKIFATLSPNHHHDILQILEVIICTKKT</sequence>
<dbReference type="Pfam" id="PF09522">
    <property type="entry name" value="RE_R_Pab1"/>
    <property type="match status" value="1"/>
</dbReference>
<evidence type="ECO:0000313" key="2">
    <source>
        <dbReference type="EMBL" id="CRF40294.1"/>
    </source>
</evidence>
<keyword evidence="5" id="KW-1185">Reference proteome</keyword>
<dbReference type="OrthoDB" id="1952049at2"/>
<evidence type="ECO:0000313" key="5">
    <source>
        <dbReference type="Proteomes" id="UP000038622"/>
    </source>
</evidence>
<dbReference type="AlphaFoldDB" id="A0A0K2X6J3"/>